<dbReference type="InterPro" id="IPR013216">
    <property type="entry name" value="Methyltransf_11"/>
</dbReference>
<feature type="domain" description="Methyltransferase type 11" evidence="1">
    <location>
        <begin position="42"/>
        <end position="129"/>
    </location>
</feature>
<dbReference type="SUPFAM" id="SSF53335">
    <property type="entry name" value="S-adenosyl-L-methionine-dependent methyltransferases"/>
    <property type="match status" value="1"/>
</dbReference>
<dbReference type="GO" id="GO:0032259">
    <property type="term" value="P:methylation"/>
    <property type="evidence" value="ECO:0007669"/>
    <property type="project" value="UniProtKB-KW"/>
</dbReference>
<dbReference type="KEGG" id="vih:AB0763_07315"/>
<proteinExistence type="predicted"/>
<keyword evidence="2" id="KW-0808">Transferase</keyword>
<accession>A0AB39HAE3</accession>
<dbReference type="PANTHER" id="PTHR43861">
    <property type="entry name" value="TRANS-ACONITATE 2-METHYLTRANSFERASE-RELATED"/>
    <property type="match status" value="1"/>
</dbReference>
<sequence length="253" mass="28178">MCKIDSQAWQQGQHQPQTLTLFSQLGTQVIDALAPQPQETILDLGCGDGQLSHQIEQYGAKVVGVDNNLAMVEAACEKGIEVFHQDGQSLNFQSQFDAVFSHASLHFMPNYHAALSGVYRSLKPGGRFVGELGGVGNLAVVEDAIRAFFTLNPGLGQYQSPWFFPTQEQFYQLLVAHGFIVERCELLARPTLIKAGMRAWLNVFASDALVLIPVPDREAFLDQIEAMLKPQLYSPTLGWQADYMRIRFIAYKK</sequence>
<reference evidence="2" key="1">
    <citation type="submission" date="2024-07" db="EMBL/GenBank/DDBJ databases">
        <title>Genome Analysis of a Potential Novel Vibrio Species Secreting pH- and Thermo-stable Alginate Lyase and its Application in Producing Alginate Oligosaccharides.</title>
        <authorList>
            <person name="Huang H."/>
            <person name="Bao K."/>
        </authorList>
    </citation>
    <scope>NUCLEOTIDE SEQUENCE</scope>
    <source>
        <strain evidence="2">HB236076</strain>
    </source>
</reference>
<keyword evidence="2" id="KW-0489">Methyltransferase</keyword>
<dbReference type="Pfam" id="PF08241">
    <property type="entry name" value="Methyltransf_11"/>
    <property type="match status" value="1"/>
</dbReference>
<name>A0AB39HAE3_9VIBR</name>
<dbReference type="AlphaFoldDB" id="A0AB39HAE3"/>
<dbReference type="InterPro" id="IPR029063">
    <property type="entry name" value="SAM-dependent_MTases_sf"/>
</dbReference>
<dbReference type="EC" id="2.1.1.-" evidence="2"/>
<dbReference type="CDD" id="cd02440">
    <property type="entry name" value="AdoMet_MTases"/>
    <property type="match status" value="1"/>
</dbReference>
<gene>
    <name evidence="2" type="ORF">AB0763_07315</name>
</gene>
<evidence type="ECO:0000313" key="2">
    <source>
        <dbReference type="EMBL" id="XDK24043.1"/>
    </source>
</evidence>
<dbReference type="EMBL" id="CP162601">
    <property type="protein sequence ID" value="XDK24043.1"/>
    <property type="molecule type" value="Genomic_DNA"/>
</dbReference>
<dbReference type="Gene3D" id="3.40.50.150">
    <property type="entry name" value="Vaccinia Virus protein VP39"/>
    <property type="match status" value="1"/>
</dbReference>
<evidence type="ECO:0000259" key="1">
    <source>
        <dbReference type="Pfam" id="PF08241"/>
    </source>
</evidence>
<dbReference type="PANTHER" id="PTHR43861:SF1">
    <property type="entry name" value="TRANS-ACONITATE 2-METHYLTRANSFERASE"/>
    <property type="match status" value="1"/>
</dbReference>
<protein>
    <submittedName>
        <fullName evidence="2">Class I SAM-dependent methyltransferase</fullName>
        <ecNumber evidence="2">2.1.1.-</ecNumber>
    </submittedName>
</protein>
<organism evidence="2">
    <name type="scientific">Vibrio sp. HB236076</name>
    <dbReference type="NCBI Taxonomy" id="3232307"/>
    <lineage>
        <taxon>Bacteria</taxon>
        <taxon>Pseudomonadati</taxon>
        <taxon>Pseudomonadota</taxon>
        <taxon>Gammaproteobacteria</taxon>
        <taxon>Vibrionales</taxon>
        <taxon>Vibrionaceae</taxon>
        <taxon>Vibrio</taxon>
    </lineage>
</organism>
<dbReference type="RefSeq" id="WP_306100091.1">
    <property type="nucleotide sequence ID" value="NZ_CP162601.1"/>
</dbReference>
<dbReference type="GO" id="GO:0008757">
    <property type="term" value="F:S-adenosylmethionine-dependent methyltransferase activity"/>
    <property type="evidence" value="ECO:0007669"/>
    <property type="project" value="InterPro"/>
</dbReference>